<organism evidence="10 11">
    <name type="scientific">Malassezia pachydermatis</name>
    <dbReference type="NCBI Taxonomy" id="77020"/>
    <lineage>
        <taxon>Eukaryota</taxon>
        <taxon>Fungi</taxon>
        <taxon>Dikarya</taxon>
        <taxon>Basidiomycota</taxon>
        <taxon>Ustilaginomycotina</taxon>
        <taxon>Malasseziomycetes</taxon>
        <taxon>Malasseziales</taxon>
        <taxon>Malasseziaceae</taxon>
        <taxon>Malassezia</taxon>
    </lineage>
</organism>
<feature type="coiled-coil region" evidence="7">
    <location>
        <begin position="29"/>
        <end position="186"/>
    </location>
</feature>
<feature type="compositionally biased region" description="Low complexity" evidence="8">
    <location>
        <begin position="345"/>
        <end position="356"/>
    </location>
</feature>
<feature type="region of interest" description="Disordered" evidence="8">
    <location>
        <begin position="212"/>
        <end position="452"/>
    </location>
</feature>
<evidence type="ECO:0000313" key="11">
    <source>
        <dbReference type="Proteomes" id="UP000037751"/>
    </source>
</evidence>
<keyword evidence="11" id="KW-1185">Reference proteome</keyword>
<dbReference type="Gene3D" id="6.10.250.1080">
    <property type="match status" value="1"/>
</dbReference>
<reference evidence="10 11" key="1">
    <citation type="submission" date="2015-07" db="EMBL/GenBank/DDBJ databases">
        <title>Draft Genome Sequence of Malassezia furfur CBS1878 and Malassezia pachydermatis CBS1879.</title>
        <authorList>
            <person name="Triana S."/>
            <person name="Ohm R."/>
            <person name="Gonzalez A."/>
            <person name="DeCock H."/>
            <person name="Restrepo S."/>
            <person name="Celis A."/>
        </authorList>
    </citation>
    <scope>NUCLEOTIDE SEQUENCE [LARGE SCALE GENOMIC DNA]</scope>
    <source>
        <strain evidence="10 11">CBS 1879</strain>
    </source>
</reference>
<dbReference type="AlphaFoldDB" id="A0A0M8MRD7"/>
<evidence type="ECO:0000256" key="6">
    <source>
        <dbReference type="ARBA" id="ARBA00023212"/>
    </source>
</evidence>
<dbReference type="GO" id="GO:0005874">
    <property type="term" value="C:microtubule"/>
    <property type="evidence" value="ECO:0007669"/>
    <property type="project" value="UniProtKB-KW"/>
</dbReference>
<evidence type="ECO:0000256" key="2">
    <source>
        <dbReference type="ARBA" id="ARBA00007429"/>
    </source>
</evidence>
<evidence type="ECO:0000313" key="10">
    <source>
        <dbReference type="EMBL" id="KOS15267.1"/>
    </source>
</evidence>
<evidence type="ECO:0000256" key="8">
    <source>
        <dbReference type="SAM" id="MobiDB-lite"/>
    </source>
</evidence>
<evidence type="ECO:0000256" key="7">
    <source>
        <dbReference type="SAM" id="Coils"/>
    </source>
</evidence>
<evidence type="ECO:0000256" key="5">
    <source>
        <dbReference type="ARBA" id="ARBA00023054"/>
    </source>
</evidence>
<dbReference type="GO" id="GO:0008017">
    <property type="term" value="F:microtubule binding"/>
    <property type="evidence" value="ECO:0007669"/>
    <property type="project" value="InterPro"/>
</dbReference>
<keyword evidence="5 7" id="KW-0175">Coiled coil</keyword>
<protein>
    <submittedName>
        <fullName evidence="10">Nuclear distribution protein ro11</fullName>
    </submittedName>
</protein>
<dbReference type="GO" id="GO:0005871">
    <property type="term" value="C:kinesin complex"/>
    <property type="evidence" value="ECO:0007669"/>
    <property type="project" value="TreeGrafter"/>
</dbReference>
<dbReference type="GO" id="GO:0007059">
    <property type="term" value="P:chromosome segregation"/>
    <property type="evidence" value="ECO:0007669"/>
    <property type="project" value="TreeGrafter"/>
</dbReference>
<dbReference type="GO" id="GO:0000132">
    <property type="term" value="P:establishment of mitotic spindle orientation"/>
    <property type="evidence" value="ECO:0007669"/>
    <property type="project" value="TreeGrafter"/>
</dbReference>
<dbReference type="GO" id="GO:0051642">
    <property type="term" value="P:centrosome localization"/>
    <property type="evidence" value="ECO:0007669"/>
    <property type="project" value="TreeGrafter"/>
</dbReference>
<sequence>MTGDAPTFANAADEARHWKARVDEMRTALLEAENGLQEFMESSKELEAEMEADMAASRQRADTLQAENEQLRADVDEWRSKYQKSIAEHNAALGDLHTELSKLRETHDAYKTRLRDMELDNDALENAERMINSSLADMEARYHKAMERTALLETELEGKSRLEMENQRLKDELRDVREELHVQQAKASVPVPLPRSDPDELTLSDLVVQRPVPPSSLRLPTVPVSGGSSSGGSTLERLREHMHQLQQRLQHVHTAQAPTTTSQFGRAARSSLPRPRSSMSASTGGPPSCAQHSTGPSTSISSPVPWRSATPSSYGTPSRSESRNGAAVRGTPAGSGIPVPVGGLSRSQSRTRPPSRLATDAHPSPAGSRVPYEFMEHDPAASPLSRSSSMARRRSFGPTSLPTPSRPRVPSSRTASPTKMRPVSPGVVSPSKTRPVSPGLVSPSKRAPVPWR</sequence>
<gene>
    <name evidence="10" type="ORF">Malapachy_2477</name>
</gene>
<comment type="similarity">
    <text evidence="2">Belongs to the nudE family.</text>
</comment>
<evidence type="ECO:0000256" key="3">
    <source>
        <dbReference type="ARBA" id="ARBA00022490"/>
    </source>
</evidence>
<feature type="compositionally biased region" description="Low complexity" evidence="8">
    <location>
        <begin position="398"/>
        <end position="418"/>
    </location>
</feature>
<dbReference type="PANTHER" id="PTHR10921:SF1">
    <property type="entry name" value="NUCLEAR DISTRIBUTION PROTEIN NUDE HOMOLOG"/>
    <property type="match status" value="1"/>
</dbReference>
<feature type="compositionally biased region" description="Low complexity" evidence="8">
    <location>
        <begin position="266"/>
        <end position="282"/>
    </location>
</feature>
<dbReference type="GO" id="GO:0047496">
    <property type="term" value="P:vesicle transport along microtubule"/>
    <property type="evidence" value="ECO:0007669"/>
    <property type="project" value="TreeGrafter"/>
</dbReference>
<keyword evidence="6" id="KW-0206">Cytoskeleton</keyword>
<evidence type="ECO:0000259" key="9">
    <source>
        <dbReference type="Pfam" id="PF04880"/>
    </source>
</evidence>
<feature type="compositionally biased region" description="Low complexity" evidence="8">
    <location>
        <begin position="380"/>
        <end position="390"/>
    </location>
</feature>
<feature type="compositionally biased region" description="Polar residues" evidence="8">
    <location>
        <begin position="309"/>
        <end position="319"/>
    </location>
</feature>
<dbReference type="RefSeq" id="XP_017992899.1">
    <property type="nucleotide sequence ID" value="XM_018136966.1"/>
</dbReference>
<dbReference type="OrthoDB" id="5877028at2759"/>
<dbReference type="STRING" id="77020.A0A0M8MRD7"/>
<feature type="compositionally biased region" description="Polar residues" evidence="8">
    <location>
        <begin position="290"/>
        <end position="302"/>
    </location>
</feature>
<name>A0A0M8MRD7_9BASI</name>
<comment type="subcellular location">
    <subcellularLocation>
        <location evidence="1">Cytoplasm</location>
        <location evidence="1">Cytoskeleton</location>
    </subcellularLocation>
</comment>
<dbReference type="Pfam" id="PF04880">
    <property type="entry name" value="NUDE_C"/>
    <property type="match status" value="1"/>
</dbReference>
<accession>A0A0M8MRD7</accession>
<keyword evidence="4" id="KW-0493">Microtubule</keyword>
<dbReference type="GO" id="GO:0000776">
    <property type="term" value="C:kinetochore"/>
    <property type="evidence" value="ECO:0007669"/>
    <property type="project" value="TreeGrafter"/>
</dbReference>
<dbReference type="Proteomes" id="UP000037751">
    <property type="component" value="Unassembled WGS sequence"/>
</dbReference>
<dbReference type="GeneID" id="28728841"/>
<dbReference type="VEuPathDB" id="FungiDB:Malapachy_2477"/>
<dbReference type="InterPro" id="IPR033494">
    <property type="entry name" value="NUDE"/>
</dbReference>
<dbReference type="PANTHER" id="PTHR10921">
    <property type="entry name" value="NUCLEAR DISTRIBUTION PROTEIN NUDE HOMOLOG 1"/>
    <property type="match status" value="1"/>
</dbReference>
<proteinExistence type="inferred from homology"/>
<evidence type="ECO:0000256" key="4">
    <source>
        <dbReference type="ARBA" id="ARBA00022701"/>
    </source>
</evidence>
<feature type="domain" description="NUDE" evidence="9">
    <location>
        <begin position="134"/>
        <end position="297"/>
    </location>
</feature>
<comment type="caution">
    <text evidence="10">The sequence shown here is derived from an EMBL/GenBank/DDBJ whole genome shotgun (WGS) entry which is preliminary data.</text>
</comment>
<keyword evidence="3" id="KW-0963">Cytoplasm</keyword>
<dbReference type="EMBL" id="LGAV01000002">
    <property type="protein sequence ID" value="KOS15267.1"/>
    <property type="molecule type" value="Genomic_DNA"/>
</dbReference>
<evidence type="ECO:0000256" key="1">
    <source>
        <dbReference type="ARBA" id="ARBA00004245"/>
    </source>
</evidence>
<dbReference type="GO" id="GO:0007020">
    <property type="term" value="P:microtubule nucleation"/>
    <property type="evidence" value="ECO:0007669"/>
    <property type="project" value="TreeGrafter"/>
</dbReference>
<dbReference type="InterPro" id="IPR006964">
    <property type="entry name" value="NUDE_dom"/>
</dbReference>